<proteinExistence type="predicted"/>
<dbReference type="EMBL" id="LGUA01002900">
    <property type="protein sequence ID" value="OAX77281.1"/>
    <property type="molecule type" value="Genomic_DNA"/>
</dbReference>
<accession>A0A1B7NKA6</accession>
<reference evidence="1 2" key="1">
    <citation type="submission" date="2015-07" db="EMBL/GenBank/DDBJ databases">
        <title>Emmonsia species relationships and genome sequence.</title>
        <authorList>
            <person name="Cuomo C.A."/>
            <person name="Schwartz I.S."/>
            <person name="Kenyon C."/>
            <person name="de Hoog G.S."/>
            <person name="Govender N.P."/>
            <person name="Botha A."/>
            <person name="Moreno L."/>
            <person name="de Vries M."/>
            <person name="Munoz J.F."/>
            <person name="Stielow J.B."/>
        </authorList>
    </citation>
    <scope>NUCLEOTIDE SEQUENCE [LARGE SCALE GENOMIC DNA]</scope>
    <source>
        <strain evidence="1 2">CBS 136260</strain>
    </source>
</reference>
<name>A0A1B7NKA6_9EURO</name>
<sequence>MASKAGSVIGGSEVDLQAILKANEDLIVSHLDWDDEALAASYYQELKDEIKDKIA</sequence>
<dbReference type="AlphaFoldDB" id="A0A1B7NKA6"/>
<gene>
    <name evidence="1" type="ORF">ACJ72_08423</name>
</gene>
<evidence type="ECO:0000313" key="1">
    <source>
        <dbReference type="EMBL" id="OAX77281.1"/>
    </source>
</evidence>
<protein>
    <submittedName>
        <fullName evidence="1">Uncharacterized protein</fullName>
    </submittedName>
</protein>
<organism evidence="1 2">
    <name type="scientific">Emergomyces africanus</name>
    <dbReference type="NCBI Taxonomy" id="1955775"/>
    <lineage>
        <taxon>Eukaryota</taxon>
        <taxon>Fungi</taxon>
        <taxon>Dikarya</taxon>
        <taxon>Ascomycota</taxon>
        <taxon>Pezizomycotina</taxon>
        <taxon>Eurotiomycetes</taxon>
        <taxon>Eurotiomycetidae</taxon>
        <taxon>Onygenales</taxon>
        <taxon>Ajellomycetaceae</taxon>
        <taxon>Emergomyces</taxon>
    </lineage>
</organism>
<evidence type="ECO:0000313" key="2">
    <source>
        <dbReference type="Proteomes" id="UP000091918"/>
    </source>
</evidence>
<keyword evidence="2" id="KW-1185">Reference proteome</keyword>
<comment type="caution">
    <text evidence="1">The sequence shown here is derived from an EMBL/GenBank/DDBJ whole genome shotgun (WGS) entry which is preliminary data.</text>
</comment>
<dbReference type="Proteomes" id="UP000091918">
    <property type="component" value="Unassembled WGS sequence"/>
</dbReference>